<dbReference type="GO" id="GO:0005524">
    <property type="term" value="F:ATP binding"/>
    <property type="evidence" value="ECO:0007669"/>
    <property type="project" value="UniProtKB-KW"/>
</dbReference>
<dbReference type="AlphaFoldDB" id="A0A0F6W359"/>
<dbReference type="STRING" id="927083.DB32_003385"/>
<dbReference type="Proteomes" id="UP000034883">
    <property type="component" value="Chromosome"/>
</dbReference>
<protein>
    <submittedName>
        <fullName evidence="2">Putative ATP-binding protein</fullName>
    </submittedName>
</protein>
<dbReference type="PANTHER" id="PTHR30121:SF6">
    <property type="entry name" value="SLR6007 PROTEIN"/>
    <property type="match status" value="1"/>
</dbReference>
<keyword evidence="2" id="KW-0067">ATP-binding</keyword>
<dbReference type="InterPro" id="IPR051162">
    <property type="entry name" value="T4SS_component"/>
</dbReference>
<keyword evidence="3" id="KW-1185">Reference proteome</keyword>
<evidence type="ECO:0000313" key="2">
    <source>
        <dbReference type="EMBL" id="AKF06236.1"/>
    </source>
</evidence>
<accession>A0A0F6W359</accession>
<dbReference type="KEGG" id="samy:DB32_003385"/>
<dbReference type="InterPro" id="IPR027417">
    <property type="entry name" value="P-loop_NTPase"/>
</dbReference>
<sequence>MTDGVPPGTFYLGRDGASQSALLYPSKHLLTHGVIVGMTGSGKTGLGAIVLEEAALCGIPAIAIDPKGDLGNLKLAFPALRPEDFAPFVPEGEDPASVAQRAREGLVASAQSPERIARFAGSVDRTIYTPGSRLGRALSLMPSLDAPPAGSDDEGTRDRAVATASALLSLAGVDADPVRSPEHVLVSNVLLDAWRAGRSLDPGALLRAIQSPPFDRLGVMDLDSVIAPRARQEIAVSLNAALASPSMAGFLEGEPLDVQSLLFTREGKPRLSVLSIAHLADAERMFFVTALLGEVLAWMRAQPGTQSLRALLYMDEIAGFFPPVASPPSKAPMLTLLKQARAFGLGVVLATQNPVDLDYKGLSNAGTWMLGRLQTERDKLRVLDGLEGVAASTGAGLDRARIDTMLSSLAPRTFLLHDIHAGGGPKLFTTRWALSYLRGPLSREHFRALASAAPAAPIASLPPAVAGRPVLSADVRESFVMRADLPAPRAYRPGVAVRASVHYADAKLGVDAWLEPHLIAPLGDEGPRWAEAWVLATPLPESRDPQPGVPFATLPASAARAKTWDAWTKQAATHVLRDRPLTVLFAPDLGTSSHPGEPRESFLARIRMDAQRARGEEDREIEQKWSAKIDKARDKLSTAERRLSDAKLARDAEVVDAGASVLGAMLGGGSVARSARSAARRTAQSAERRARAEEAVQSARLALEHLERDYLAAKLEIARRWDPGALRVEERRVAAKKSAIKIERCELVWVPSPS</sequence>
<evidence type="ECO:0000313" key="3">
    <source>
        <dbReference type="Proteomes" id="UP000034883"/>
    </source>
</evidence>
<keyword evidence="1" id="KW-0175">Coiled coil</keyword>
<gene>
    <name evidence="2" type="ORF">DB32_003385</name>
</gene>
<organism evidence="2 3">
    <name type="scientific">Sandaracinus amylolyticus</name>
    <dbReference type="NCBI Taxonomy" id="927083"/>
    <lineage>
        <taxon>Bacteria</taxon>
        <taxon>Pseudomonadati</taxon>
        <taxon>Myxococcota</taxon>
        <taxon>Polyangia</taxon>
        <taxon>Polyangiales</taxon>
        <taxon>Sandaracinaceae</taxon>
        <taxon>Sandaracinus</taxon>
    </lineage>
</organism>
<name>A0A0F6W359_9BACT</name>
<dbReference type="RefSeq" id="WP_053233427.1">
    <property type="nucleotide sequence ID" value="NZ_CP011125.1"/>
</dbReference>
<dbReference type="OrthoDB" id="9758751at2"/>
<keyword evidence="2" id="KW-0547">Nucleotide-binding</keyword>
<reference evidence="2 3" key="1">
    <citation type="submission" date="2015-03" db="EMBL/GenBank/DDBJ databases">
        <title>Genome assembly of Sandaracinus amylolyticus DSM 53668.</title>
        <authorList>
            <person name="Sharma G."/>
            <person name="Subramanian S."/>
        </authorList>
    </citation>
    <scope>NUCLEOTIDE SEQUENCE [LARGE SCALE GENOMIC DNA]</scope>
    <source>
        <strain evidence="2 3">DSM 53668</strain>
    </source>
</reference>
<proteinExistence type="predicted"/>
<evidence type="ECO:0000256" key="1">
    <source>
        <dbReference type="SAM" id="Coils"/>
    </source>
</evidence>
<dbReference type="Gene3D" id="3.40.50.300">
    <property type="entry name" value="P-loop containing nucleotide triphosphate hydrolases"/>
    <property type="match status" value="2"/>
</dbReference>
<dbReference type="SUPFAM" id="SSF52540">
    <property type="entry name" value="P-loop containing nucleoside triphosphate hydrolases"/>
    <property type="match status" value="1"/>
</dbReference>
<dbReference type="EMBL" id="CP011125">
    <property type="protein sequence ID" value="AKF06236.1"/>
    <property type="molecule type" value="Genomic_DNA"/>
</dbReference>
<feature type="coiled-coil region" evidence="1">
    <location>
        <begin position="622"/>
        <end position="649"/>
    </location>
</feature>
<feature type="coiled-coil region" evidence="1">
    <location>
        <begin position="689"/>
        <end position="716"/>
    </location>
</feature>
<dbReference type="PANTHER" id="PTHR30121">
    <property type="entry name" value="UNCHARACTERIZED PROTEIN YJGR-RELATED"/>
    <property type="match status" value="1"/>
</dbReference>